<dbReference type="PROSITE" id="PS51257">
    <property type="entry name" value="PROKAR_LIPOPROTEIN"/>
    <property type="match status" value="1"/>
</dbReference>
<dbReference type="Proteomes" id="UP001596523">
    <property type="component" value="Unassembled WGS sequence"/>
</dbReference>
<protein>
    <submittedName>
        <fullName evidence="1">Uncharacterized protein</fullName>
    </submittedName>
</protein>
<accession>A0ABW2JR74</accession>
<name>A0ABW2JR74_9ACTN</name>
<evidence type="ECO:0000313" key="2">
    <source>
        <dbReference type="Proteomes" id="UP001596523"/>
    </source>
</evidence>
<dbReference type="EMBL" id="JBHTCF010000014">
    <property type="protein sequence ID" value="MFC7308144.1"/>
    <property type="molecule type" value="Genomic_DNA"/>
</dbReference>
<comment type="caution">
    <text evidence="1">The sequence shown here is derived from an EMBL/GenBank/DDBJ whole genome shotgun (WGS) entry which is preliminary data.</text>
</comment>
<dbReference type="RefSeq" id="WP_381836091.1">
    <property type="nucleotide sequence ID" value="NZ_JBHTCF010000014.1"/>
</dbReference>
<sequence length="108" mass="11297">MTGRSTSWAAGSAASSCSTATGRVLRQRLPDAVDGDHPGDPLAGSSLASFVAMVCLQWEYMTAYTTSGGLDSADLLDELTAWLAALDPAAAATRNWGHVLESEIFYAL</sequence>
<evidence type="ECO:0000313" key="1">
    <source>
        <dbReference type="EMBL" id="MFC7308144.1"/>
    </source>
</evidence>
<proteinExistence type="predicted"/>
<gene>
    <name evidence="1" type="ORF">ACFQVC_28455</name>
</gene>
<organism evidence="1 2">
    <name type="scientific">Streptomyces monticola</name>
    <dbReference type="NCBI Taxonomy" id="2666263"/>
    <lineage>
        <taxon>Bacteria</taxon>
        <taxon>Bacillati</taxon>
        <taxon>Actinomycetota</taxon>
        <taxon>Actinomycetes</taxon>
        <taxon>Kitasatosporales</taxon>
        <taxon>Streptomycetaceae</taxon>
        <taxon>Streptomyces</taxon>
    </lineage>
</organism>
<reference evidence="2" key="1">
    <citation type="journal article" date="2019" name="Int. J. Syst. Evol. Microbiol.">
        <title>The Global Catalogue of Microorganisms (GCM) 10K type strain sequencing project: providing services to taxonomists for standard genome sequencing and annotation.</title>
        <authorList>
            <consortium name="The Broad Institute Genomics Platform"/>
            <consortium name="The Broad Institute Genome Sequencing Center for Infectious Disease"/>
            <person name="Wu L."/>
            <person name="Ma J."/>
        </authorList>
    </citation>
    <scope>NUCLEOTIDE SEQUENCE [LARGE SCALE GENOMIC DNA]</scope>
    <source>
        <strain evidence="2">SYNS20</strain>
    </source>
</reference>
<keyword evidence="2" id="KW-1185">Reference proteome</keyword>